<accession>A0A1E3U930</accession>
<gene>
    <name evidence="1" type="ORF">BEI59_29580</name>
    <name evidence="2" type="ORF">BEI63_29850</name>
</gene>
<evidence type="ECO:0000313" key="4">
    <source>
        <dbReference type="Proteomes" id="UP000094869"/>
    </source>
</evidence>
<dbReference type="AlphaFoldDB" id="A0A1E3U930"/>
<keyword evidence="4" id="KW-1185">Reference proteome</keyword>
<evidence type="ECO:0000313" key="2">
    <source>
        <dbReference type="EMBL" id="ODR44959.1"/>
    </source>
</evidence>
<dbReference type="Proteomes" id="UP000094271">
    <property type="component" value="Unassembled WGS sequence"/>
</dbReference>
<dbReference type="EMBL" id="MEHA01000032">
    <property type="protein sequence ID" value="ODR43880.1"/>
    <property type="molecule type" value="Genomic_DNA"/>
</dbReference>
<name>A0A1E3U930_9FIRM</name>
<protein>
    <submittedName>
        <fullName evidence="1">Uncharacterized protein</fullName>
    </submittedName>
</protein>
<sequence length="64" mass="6852">MTGCGKCAGRPLEEALAEAVSCRPDFLPVFALLLQLDEMPEGMKMPVRRTGLCAARAWTGEKAG</sequence>
<evidence type="ECO:0000313" key="3">
    <source>
        <dbReference type="Proteomes" id="UP000094271"/>
    </source>
</evidence>
<proteinExistence type="predicted"/>
<dbReference type="Proteomes" id="UP000094869">
    <property type="component" value="Unassembled WGS sequence"/>
</dbReference>
<dbReference type="EMBL" id="MEHD01000054">
    <property type="protein sequence ID" value="ODR44959.1"/>
    <property type="molecule type" value="Genomic_DNA"/>
</dbReference>
<reference evidence="1 3" key="2">
    <citation type="submission" date="2016-08" db="EMBL/GenBank/DDBJ databases">
        <authorList>
            <person name="Seilhamer J.J."/>
        </authorList>
    </citation>
    <scope>NUCLEOTIDE SEQUENCE [LARGE SCALE GENOMIC DNA]</scope>
    <source>
        <strain evidence="1 3">NML150140-1</strain>
    </source>
</reference>
<reference evidence="2 4" key="1">
    <citation type="submission" date="2016-08" db="EMBL/GenBank/DDBJ databases">
        <title>Characterization of Isolates of Eisenbergiella tayi Derived from Blood Cultures, Using Whole Genome Sequencing.</title>
        <authorList>
            <person name="Bernier A.-M."/>
            <person name="Burdz T."/>
            <person name="Wiebe D."/>
            <person name="Bernard K."/>
        </authorList>
    </citation>
    <scope>NUCLEOTIDE SEQUENCE [LARGE SCALE GENOMIC DNA]</scope>
    <source>
        <strain evidence="2 4">NML120146</strain>
    </source>
</reference>
<comment type="caution">
    <text evidence="1">The sequence shown here is derived from an EMBL/GenBank/DDBJ whole genome shotgun (WGS) entry which is preliminary data.</text>
</comment>
<evidence type="ECO:0000313" key="1">
    <source>
        <dbReference type="EMBL" id="ODR43880.1"/>
    </source>
</evidence>
<organism evidence="1 3">
    <name type="scientific">Eisenbergiella tayi</name>
    <dbReference type="NCBI Taxonomy" id="1432052"/>
    <lineage>
        <taxon>Bacteria</taxon>
        <taxon>Bacillati</taxon>
        <taxon>Bacillota</taxon>
        <taxon>Clostridia</taxon>
        <taxon>Lachnospirales</taxon>
        <taxon>Lachnospiraceae</taxon>
        <taxon>Eisenbergiella</taxon>
    </lineage>
</organism>